<organism evidence="2 3">
    <name type="scientific">Endocarpon pusillum</name>
    <dbReference type="NCBI Taxonomy" id="364733"/>
    <lineage>
        <taxon>Eukaryota</taxon>
        <taxon>Fungi</taxon>
        <taxon>Dikarya</taxon>
        <taxon>Ascomycota</taxon>
        <taxon>Pezizomycotina</taxon>
        <taxon>Eurotiomycetes</taxon>
        <taxon>Chaetothyriomycetidae</taxon>
        <taxon>Verrucariales</taxon>
        <taxon>Verrucariaceae</taxon>
        <taxon>Endocarpon</taxon>
    </lineage>
</organism>
<feature type="compositionally biased region" description="Polar residues" evidence="1">
    <location>
        <begin position="49"/>
        <end position="63"/>
    </location>
</feature>
<dbReference type="Proteomes" id="UP000606974">
    <property type="component" value="Unassembled WGS sequence"/>
</dbReference>
<comment type="caution">
    <text evidence="2">The sequence shown here is derived from an EMBL/GenBank/DDBJ whole genome shotgun (WGS) entry which is preliminary data.</text>
</comment>
<name>A0A8H7E9F1_9EURO</name>
<sequence>MAKLLQRPMRDESRRLITLDCLAGEESTMGQETDCTAGVESDKHESEHTMSTSASEIESLASD</sequence>
<dbReference type="AlphaFoldDB" id="A0A8H7E9F1"/>
<reference evidence="2" key="1">
    <citation type="submission" date="2020-02" db="EMBL/GenBank/DDBJ databases">
        <authorList>
            <person name="Palmer J.M."/>
        </authorList>
    </citation>
    <scope>NUCLEOTIDE SEQUENCE</scope>
    <source>
        <strain evidence="2">EPUS1.4</strain>
        <tissue evidence="2">Thallus</tissue>
    </source>
</reference>
<protein>
    <submittedName>
        <fullName evidence="2">Uncharacterized protein</fullName>
    </submittedName>
</protein>
<feature type="region of interest" description="Disordered" evidence="1">
    <location>
        <begin position="25"/>
        <end position="63"/>
    </location>
</feature>
<gene>
    <name evidence="2" type="ORF">GJ744_003824</name>
</gene>
<dbReference type="EMBL" id="JAACFV010000018">
    <property type="protein sequence ID" value="KAF7511661.1"/>
    <property type="molecule type" value="Genomic_DNA"/>
</dbReference>
<evidence type="ECO:0000313" key="2">
    <source>
        <dbReference type="EMBL" id="KAF7511661.1"/>
    </source>
</evidence>
<evidence type="ECO:0000256" key="1">
    <source>
        <dbReference type="SAM" id="MobiDB-lite"/>
    </source>
</evidence>
<proteinExistence type="predicted"/>
<evidence type="ECO:0000313" key="3">
    <source>
        <dbReference type="Proteomes" id="UP000606974"/>
    </source>
</evidence>
<keyword evidence="3" id="KW-1185">Reference proteome</keyword>
<accession>A0A8H7E9F1</accession>